<dbReference type="Gene3D" id="2.60.120.200">
    <property type="match status" value="1"/>
</dbReference>
<evidence type="ECO:0000259" key="13">
    <source>
        <dbReference type="PROSITE" id="PS50095"/>
    </source>
</evidence>
<keyword evidence="10" id="KW-1133">Transmembrane helix</keyword>
<dbReference type="GO" id="GO:0008083">
    <property type="term" value="F:growth factor activity"/>
    <property type="evidence" value="ECO:0007669"/>
    <property type="project" value="TreeGrafter"/>
</dbReference>
<dbReference type="SMART" id="SM00308">
    <property type="entry name" value="LH2"/>
    <property type="match status" value="1"/>
</dbReference>
<evidence type="ECO:0000256" key="3">
    <source>
        <dbReference type="ARBA" id="ARBA00022536"/>
    </source>
</evidence>
<reference evidence="14" key="1">
    <citation type="journal article" date="2023" name="G3 (Bethesda)">
        <title>Whole genome assembly and annotation of the endangered Caribbean coral Acropora cervicornis.</title>
        <authorList>
            <person name="Selwyn J.D."/>
            <person name="Vollmer S.V."/>
        </authorList>
    </citation>
    <scope>NUCLEOTIDE SEQUENCE</scope>
    <source>
        <strain evidence="14">K2</strain>
    </source>
</reference>
<dbReference type="SUPFAM" id="SSF55797">
    <property type="entry name" value="PR-1-like"/>
    <property type="match status" value="1"/>
</dbReference>
<protein>
    <submittedName>
        <fullName evidence="14">Uncharacterized protein</fullName>
    </submittedName>
</protein>
<dbReference type="InterPro" id="IPR000742">
    <property type="entry name" value="EGF"/>
</dbReference>
<evidence type="ECO:0000256" key="1">
    <source>
        <dbReference type="ARBA" id="ARBA00004613"/>
    </source>
</evidence>
<evidence type="ECO:0000256" key="6">
    <source>
        <dbReference type="ARBA" id="ARBA00022737"/>
    </source>
</evidence>
<reference evidence="14" key="2">
    <citation type="journal article" date="2023" name="Science">
        <title>Genomic signatures of disease resistance in endangered staghorn corals.</title>
        <authorList>
            <person name="Vollmer S.V."/>
            <person name="Selwyn J.D."/>
            <person name="Despard B.A."/>
            <person name="Roesel C.L."/>
        </authorList>
    </citation>
    <scope>NUCLEOTIDE SEQUENCE</scope>
    <source>
        <strain evidence="14">K2</strain>
    </source>
</reference>
<feature type="domain" description="C-type lectin" evidence="12">
    <location>
        <begin position="1320"/>
        <end position="1437"/>
    </location>
</feature>
<dbReference type="InterPro" id="IPR018378">
    <property type="entry name" value="C-type_lectin_CS"/>
</dbReference>
<feature type="compositionally biased region" description="Gly residues" evidence="9">
    <location>
        <begin position="1049"/>
        <end position="1064"/>
    </location>
</feature>
<evidence type="ECO:0000256" key="2">
    <source>
        <dbReference type="ARBA" id="ARBA00022525"/>
    </source>
</evidence>
<feature type="region of interest" description="Disordered" evidence="9">
    <location>
        <begin position="518"/>
        <end position="549"/>
    </location>
</feature>
<feature type="compositionally biased region" description="Low complexity" evidence="9">
    <location>
        <begin position="962"/>
        <end position="1027"/>
    </location>
</feature>
<evidence type="ECO:0000313" key="14">
    <source>
        <dbReference type="EMBL" id="KAK2563930.1"/>
    </source>
</evidence>
<feature type="compositionally biased region" description="Polar residues" evidence="9">
    <location>
        <begin position="946"/>
        <end position="956"/>
    </location>
</feature>
<dbReference type="GO" id="GO:0030246">
    <property type="term" value="F:carbohydrate binding"/>
    <property type="evidence" value="ECO:0007669"/>
    <property type="project" value="UniProtKB-KW"/>
</dbReference>
<dbReference type="FunFam" id="2.10.25.10:FF:000066">
    <property type="entry name" value="FAT atypical cadherin 4"/>
    <property type="match status" value="1"/>
</dbReference>
<dbReference type="Gene3D" id="2.60.60.20">
    <property type="entry name" value="PLAT/LH2 domain"/>
    <property type="match status" value="1"/>
</dbReference>
<keyword evidence="15" id="KW-1185">Reference proteome</keyword>
<comment type="caution">
    <text evidence="8">Lacks conserved residue(s) required for the propagation of feature annotation.</text>
</comment>
<evidence type="ECO:0000256" key="4">
    <source>
        <dbReference type="ARBA" id="ARBA00022729"/>
    </source>
</evidence>
<feature type="compositionally biased region" description="Polar residues" evidence="9">
    <location>
        <begin position="620"/>
        <end position="650"/>
    </location>
</feature>
<feature type="domain" description="EGF-like" evidence="11">
    <location>
        <begin position="473"/>
        <end position="512"/>
    </location>
</feature>
<dbReference type="GO" id="GO:0005615">
    <property type="term" value="C:extracellular space"/>
    <property type="evidence" value="ECO:0007669"/>
    <property type="project" value="TreeGrafter"/>
</dbReference>
<dbReference type="InterPro" id="IPR016187">
    <property type="entry name" value="CTDL_fold"/>
</dbReference>
<dbReference type="Pfam" id="PF01477">
    <property type="entry name" value="PLAT"/>
    <property type="match status" value="1"/>
</dbReference>
<comment type="caution">
    <text evidence="14">The sequence shown here is derived from an EMBL/GenBank/DDBJ whole genome shotgun (WGS) entry which is preliminary data.</text>
</comment>
<dbReference type="PROSITE" id="PS50095">
    <property type="entry name" value="PLAT"/>
    <property type="match status" value="1"/>
</dbReference>
<dbReference type="SUPFAM" id="SSF56436">
    <property type="entry name" value="C-type lectin-like"/>
    <property type="match status" value="1"/>
</dbReference>
<dbReference type="GO" id="GO:0005509">
    <property type="term" value="F:calcium ion binding"/>
    <property type="evidence" value="ECO:0007669"/>
    <property type="project" value="InterPro"/>
</dbReference>
<feature type="compositionally biased region" description="Low complexity" evidence="9">
    <location>
        <begin position="805"/>
        <end position="814"/>
    </location>
</feature>
<dbReference type="Gene3D" id="3.10.100.10">
    <property type="entry name" value="Mannose-Binding Protein A, subunit A"/>
    <property type="match status" value="1"/>
</dbReference>
<keyword evidence="4" id="KW-0732">Signal</keyword>
<feature type="domain" description="PLAT" evidence="13">
    <location>
        <begin position="106"/>
        <end position="222"/>
    </location>
</feature>
<feature type="region of interest" description="Disordered" evidence="9">
    <location>
        <begin position="1612"/>
        <end position="1640"/>
    </location>
</feature>
<organism evidence="14 15">
    <name type="scientific">Acropora cervicornis</name>
    <name type="common">Staghorn coral</name>
    <dbReference type="NCBI Taxonomy" id="6130"/>
    <lineage>
        <taxon>Eukaryota</taxon>
        <taxon>Metazoa</taxon>
        <taxon>Cnidaria</taxon>
        <taxon>Anthozoa</taxon>
        <taxon>Hexacorallia</taxon>
        <taxon>Scleractinia</taxon>
        <taxon>Astrocoeniina</taxon>
        <taxon>Acroporidae</taxon>
        <taxon>Acropora</taxon>
    </lineage>
</organism>
<dbReference type="CDD" id="cd00037">
    <property type="entry name" value="CLECT"/>
    <property type="match status" value="1"/>
</dbReference>
<feature type="compositionally biased region" description="Low complexity" evidence="9">
    <location>
        <begin position="759"/>
        <end position="781"/>
    </location>
</feature>
<keyword evidence="3 8" id="KW-0245">EGF-like domain</keyword>
<feature type="compositionally biased region" description="Low complexity" evidence="9">
    <location>
        <begin position="925"/>
        <end position="941"/>
    </location>
</feature>
<dbReference type="PROSITE" id="PS50026">
    <property type="entry name" value="EGF_3"/>
    <property type="match status" value="1"/>
</dbReference>
<evidence type="ECO:0000259" key="11">
    <source>
        <dbReference type="PROSITE" id="PS50026"/>
    </source>
</evidence>
<evidence type="ECO:0000256" key="5">
    <source>
        <dbReference type="ARBA" id="ARBA00022734"/>
    </source>
</evidence>
<keyword evidence="10" id="KW-0812">Transmembrane</keyword>
<sequence>ENTELSFIGIAECTPTFTLKPRSEELSYIKYFKEQVNNGKWQHFPSTIEKAASSPHLERRGRVPQKRRDEVSRRKSLLGGPWIKDRTMTFAFHLLIVLFAGCFLGYEYIIQVKAANQRAAASDSNLFLDIYGSKGTASKLKLGNLMTFNDFQSGKTDQFKVKLRDLGKIRKITLGHDNFARKPNWYLDRITIKAHDGNNYKFICNCTVMKIKQLFPEGKKPPVVPAPGGCGGIFTDASHCWPFDDEIAEESPDLKGSSPAELEDGARIADSVARVYVASTLDRGSWINMGNFKGKCISEPNLCRTGVTMIFWANIETSEISADPATSQYVFSSGGYDRRSQGFSFFHKNNSYVLQVVNGRKKWREEIPLSRMPSDCWFSFAFTWSKAQGMRHFINGKPGGQPILQPVDANVQHVNRFHGFRISKPNSNNNIEEMMPMKIDQFVTWGKVLSEAQILQAFKEGGEASCNKGNASNLQACNPTPCFNGGTCKIDVDEPRGYRCVCPEGFAGLQCELYEEEPTQGSSTAAPTSSAPTTKASPGTSATTSVSSTAVPTAIAQTTVGASSTSGTNAATTVVASTEGPTNTGGPTTAPVSTSATTLTGKPTSPGGGSAAPSTGPTSLSTTERPALTGGSTVNPTSGESLTTAPTTKEPTGEGTKSQTSATSATPTTAKPTIVGGSTKNPTTGVISTSSPTTSGGSTNKPGTEGATTSPPSTSGVSPKTVPTTAPPMSGGPTTAGSKTAKPTAVGASKSVPTTPGVSTTKTLTTAPATTGGLTTAGGSTRKPIAGGKTTKMPTSPGASTNKSPTTAPTITGGPTTGGGSTGKPTVGGKTTKLPTSPGASTTKSPTTAPTITGGPTTGGGSTGKPTVGGKTTKLPTSPGASTTKSPTTAPTITGGPTTGGGSTGKPTVVGETTKPPTPGISTKTAPTAAPPTAGGPTTAGRSTKKPTSGAQTTGIPATLGASTRKAPTTATPTSKGPTTGSSSKSSESATTATPTTFKPTSAGSSTSSPTTIGASAATPTASGGNTRKATTVKGSRGRPTSKPTAGGETTGGTTVGGSTGIGGSTRKPTTVSTASPSITGGVTGGSTPAGAPTAGGGSKNPTTAETTSAAPTTSPTLPGGSSRIPTSGGASIGGTTTISTPAPVAQPEILIDDLIQEIDNFRRLHQAPDVKLSVTLSQVANQWANKIANEGVERIDPNSNYGQLVCSHNAGGNTAKACVVKWYGAIKFFDWSNPKLTKNASPFTQLVWKNNSAIGVGVARGGGGIKKQNVGGKNFIVVLFEPGQNDAGDIKDNVRAATGISEPDPGAACPKGYSKVPEGSRSCFKVNTTPLTWDDSIYGCALDNGSLASLQSKEEADLVVSLIRASNESEAWIGLHDSSSEGRYVWLDGSAIPFSEWLQGEPNGRTSENCIIQSKGTFLSGWADRPCSEKKAFVCEVPVPGYTNYKLSFLMTEPQTHPYQNSAYSQPFYPGSYSMCLPYVQNGNELLKETIIRYFQTKNMFVQPVINTIRCMNNGSSFLEVTVKLGPGDVSQSIESLQASIKENDGVLDLASGAKAKLVSVEILSPGVSYCPNHCTTTSCQPGCDQFCCIQSAAGHYQSQMPYQPPFQQQYQQRYQQPPYQPQQQQYHQPYQPQYQQPYPQSASYNNRGPWQCPLACTRSGSQCPAYCSPRCCKKRLRIKIHRF</sequence>
<feature type="transmembrane region" description="Helical" evidence="10">
    <location>
        <begin position="90"/>
        <end position="109"/>
    </location>
</feature>
<evidence type="ECO:0000256" key="7">
    <source>
        <dbReference type="ARBA" id="ARBA00023157"/>
    </source>
</evidence>
<dbReference type="SMART" id="SM00181">
    <property type="entry name" value="EGF"/>
    <property type="match status" value="1"/>
</dbReference>
<dbReference type="Gene3D" id="3.40.33.10">
    <property type="entry name" value="CAP"/>
    <property type="match status" value="1"/>
</dbReference>
<feature type="compositionally biased region" description="Low complexity" evidence="9">
    <location>
        <begin position="656"/>
        <end position="673"/>
    </location>
</feature>
<dbReference type="PANTHER" id="PTHR22799:SF1">
    <property type="entry name" value="C-TYPE LECTIN DOMAIN FAMILY 11 MEMBER A"/>
    <property type="match status" value="1"/>
</dbReference>
<dbReference type="InterPro" id="IPR001304">
    <property type="entry name" value="C-type_lectin-like"/>
</dbReference>
<dbReference type="PROSITE" id="PS50041">
    <property type="entry name" value="C_TYPE_LECTIN_2"/>
    <property type="match status" value="1"/>
</dbReference>
<dbReference type="SUPFAM" id="SSF49899">
    <property type="entry name" value="Concanavalin A-like lectins/glucanases"/>
    <property type="match status" value="1"/>
</dbReference>
<comment type="subcellular location">
    <subcellularLocation>
        <location evidence="1">Secreted</location>
    </subcellularLocation>
</comment>
<dbReference type="PROSITE" id="PS01186">
    <property type="entry name" value="EGF_2"/>
    <property type="match status" value="1"/>
</dbReference>
<gene>
    <name evidence="14" type="ORF">P5673_012946</name>
</gene>
<dbReference type="InterPro" id="IPR016186">
    <property type="entry name" value="C-type_lectin-like/link_sf"/>
</dbReference>
<keyword evidence="5" id="KW-0430">Lectin</keyword>
<evidence type="ECO:0000313" key="15">
    <source>
        <dbReference type="Proteomes" id="UP001249851"/>
    </source>
</evidence>
<dbReference type="PANTHER" id="PTHR22799">
    <property type="entry name" value="TETRANECTIN-RELATED"/>
    <property type="match status" value="1"/>
</dbReference>
<accession>A0AAD9V7T5</accession>
<evidence type="ECO:0000259" key="12">
    <source>
        <dbReference type="PROSITE" id="PS50041"/>
    </source>
</evidence>
<feature type="compositionally biased region" description="Low complexity" evidence="9">
    <location>
        <begin position="522"/>
        <end position="549"/>
    </location>
</feature>
<feature type="compositionally biased region" description="Low complexity" evidence="9">
    <location>
        <begin position="1102"/>
        <end position="1145"/>
    </location>
</feature>
<dbReference type="Proteomes" id="UP001249851">
    <property type="component" value="Unassembled WGS sequence"/>
</dbReference>
<feature type="compositionally biased region" description="Polar residues" evidence="9">
    <location>
        <begin position="1067"/>
        <end position="1079"/>
    </location>
</feature>
<feature type="compositionally biased region" description="Low complexity" evidence="9">
    <location>
        <begin position="864"/>
        <end position="896"/>
    </location>
</feature>
<dbReference type="InterPro" id="IPR001881">
    <property type="entry name" value="EGF-like_Ca-bd_dom"/>
</dbReference>
<dbReference type="EMBL" id="JARQWQ010000024">
    <property type="protein sequence ID" value="KAK2563930.1"/>
    <property type="molecule type" value="Genomic_DNA"/>
</dbReference>
<evidence type="ECO:0000256" key="9">
    <source>
        <dbReference type="SAM" id="MobiDB-lite"/>
    </source>
</evidence>
<feature type="compositionally biased region" description="Low complexity" evidence="9">
    <location>
        <begin position="823"/>
        <end position="855"/>
    </location>
</feature>
<feature type="disulfide bond" evidence="8">
    <location>
        <begin position="502"/>
        <end position="511"/>
    </location>
</feature>
<dbReference type="InterPro" id="IPR001024">
    <property type="entry name" value="PLAT/LH2_dom"/>
</dbReference>
<proteinExistence type="predicted"/>
<keyword evidence="2" id="KW-0964">Secreted</keyword>
<feature type="region of interest" description="Disordered" evidence="9">
    <location>
        <begin position="576"/>
        <end position="1145"/>
    </location>
</feature>
<dbReference type="PROSITE" id="PS00022">
    <property type="entry name" value="EGF_1"/>
    <property type="match status" value="1"/>
</dbReference>
<dbReference type="Pfam" id="PF00188">
    <property type="entry name" value="CAP"/>
    <property type="match status" value="1"/>
</dbReference>
<dbReference type="InterPro" id="IPR014044">
    <property type="entry name" value="CAP_dom"/>
</dbReference>
<feature type="compositionally biased region" description="Polar residues" evidence="9">
    <location>
        <begin position="792"/>
        <end position="804"/>
    </location>
</feature>
<dbReference type="Pfam" id="PF00008">
    <property type="entry name" value="EGF"/>
    <property type="match status" value="1"/>
</dbReference>
<dbReference type="SMART" id="SM00034">
    <property type="entry name" value="CLECT"/>
    <property type="match status" value="1"/>
</dbReference>
<dbReference type="InterPro" id="IPR035940">
    <property type="entry name" value="CAP_sf"/>
</dbReference>
<dbReference type="SUPFAM" id="SSF49723">
    <property type="entry name" value="Lipase/lipooxygenase domain (PLAT/LH2 domain)"/>
    <property type="match status" value="1"/>
</dbReference>
<keyword evidence="7 8" id="KW-1015">Disulfide bond</keyword>
<dbReference type="SUPFAM" id="SSF57196">
    <property type="entry name" value="EGF/Laminin"/>
    <property type="match status" value="1"/>
</dbReference>
<keyword evidence="10" id="KW-0472">Membrane</keyword>
<keyword evidence="6" id="KW-0677">Repeat</keyword>
<dbReference type="SMART" id="SM00198">
    <property type="entry name" value="SCP"/>
    <property type="match status" value="1"/>
</dbReference>
<dbReference type="Pfam" id="PF00059">
    <property type="entry name" value="Lectin_C"/>
    <property type="match status" value="1"/>
</dbReference>
<dbReference type="CDD" id="cd00054">
    <property type="entry name" value="EGF_CA"/>
    <property type="match status" value="1"/>
</dbReference>
<evidence type="ECO:0000256" key="8">
    <source>
        <dbReference type="PROSITE-ProRule" id="PRU00076"/>
    </source>
</evidence>
<feature type="compositionally biased region" description="Low complexity" evidence="9">
    <location>
        <begin position="682"/>
        <end position="724"/>
    </location>
</feature>
<name>A0AAD9V7T5_ACRCE</name>
<dbReference type="InterPro" id="IPR051663">
    <property type="entry name" value="CLec_Tetranectin-domain"/>
</dbReference>
<dbReference type="InterPro" id="IPR013320">
    <property type="entry name" value="ConA-like_dom_sf"/>
</dbReference>
<feature type="non-terminal residue" evidence="14">
    <location>
        <position position="1"/>
    </location>
</feature>
<dbReference type="PROSITE" id="PS00615">
    <property type="entry name" value="C_TYPE_LECTIN_1"/>
    <property type="match status" value="1"/>
</dbReference>
<dbReference type="Gene3D" id="2.10.25.10">
    <property type="entry name" value="Laminin"/>
    <property type="match status" value="1"/>
</dbReference>
<dbReference type="SMART" id="SM00179">
    <property type="entry name" value="EGF_CA"/>
    <property type="match status" value="1"/>
</dbReference>
<evidence type="ECO:0000256" key="10">
    <source>
        <dbReference type="SAM" id="Phobius"/>
    </source>
</evidence>
<dbReference type="InterPro" id="IPR036392">
    <property type="entry name" value="PLAT/LH2_dom_sf"/>
</dbReference>
<feature type="compositionally biased region" description="Low complexity" evidence="9">
    <location>
        <begin position="576"/>
        <end position="619"/>
    </location>
</feature>